<comment type="caution">
    <text evidence="1">The sequence shown here is derived from an EMBL/GenBank/DDBJ whole genome shotgun (WGS) entry which is preliminary data.</text>
</comment>
<keyword evidence="2" id="KW-1185">Reference proteome</keyword>
<dbReference type="EMBL" id="SPNC01000166">
    <property type="protein sequence ID" value="TFH94194.1"/>
    <property type="molecule type" value="Genomic_DNA"/>
</dbReference>
<dbReference type="Gene3D" id="1.10.1370.30">
    <property type="match status" value="1"/>
</dbReference>
<dbReference type="SUPFAM" id="SSF55486">
    <property type="entry name" value="Metalloproteases ('zincins'), catalytic domain"/>
    <property type="match status" value="1"/>
</dbReference>
<evidence type="ECO:0000313" key="2">
    <source>
        <dbReference type="Proteomes" id="UP000297225"/>
    </source>
</evidence>
<organism evidence="1 2">
    <name type="scientific">Porphyromonas levii</name>
    <dbReference type="NCBI Taxonomy" id="28114"/>
    <lineage>
        <taxon>Bacteria</taxon>
        <taxon>Pseudomonadati</taxon>
        <taxon>Bacteroidota</taxon>
        <taxon>Bacteroidia</taxon>
        <taxon>Bacteroidales</taxon>
        <taxon>Porphyromonadaceae</taxon>
        <taxon>Porphyromonas</taxon>
    </lineage>
</organism>
<dbReference type="STRING" id="1122973.GCA_000379925_00441"/>
<protein>
    <recommendedName>
        <fullName evidence="3">Peptidase M3A/M3B catalytic domain-containing protein</fullName>
    </recommendedName>
</protein>
<proteinExistence type="predicted"/>
<accession>A0A4Y8WN65</accession>
<dbReference type="OrthoDB" id="1013043at2"/>
<dbReference type="AlphaFoldDB" id="A0A4Y8WN65"/>
<gene>
    <name evidence="1" type="ORF">E4P47_08570</name>
</gene>
<sequence>MWFLVAALTVVAYPLRAQETKEGDHPICPSVQMKTIETMKKEFPAGSNKELLERGVKHVATLWTASDGDCDAFQKFCVENFAKDSEARKLLFERLSRTYEILLGHYNLIDVKLKEPLHLNGDPMQDIDLIVGSYDVSSHFSDDMYATKLAFVTALNFPPYSLAEKSTKGKEWSRLEWAYARMGDLFSARVPAELKMEVSKTLTGADAYISDYNICMDKLRNEAGEQLFPDGMKLITHWGLRDEIKSNYSIADKGLEKQRMIYEVMKHIVKQDIPAVVINNPEVTWQPISNKVFRSGKELSNPAREEDIRYNHLLTAMRQHQKLDQYYPQMPTQLHRAFEGNMELLQADVVKLFEGLLSSPQVKEVAAFITKRLGRPLEPHDIWYNGFKGRGGLPESELDAITKAKYPNAEAVWKDLPRILMNLGWDEAKANEIVSQVVVEPSRGAGHAWGATMKGEKAHLRTRITPEGMDYKGYNIAIHEFGHNVEQVLTLEDVDYYMLSGVPNTAFTEAVAFLFQKRDLEMLGLSNPSPEDEHWEALTAFWGTMEIMGVSLVDIAVWEWIYQHPEATPAELREAVLTEAKRVWNTYFADILGGKDEPLLAVYSHMIDNPLYLPNYPIGHLISFQIEEAVKDKNIAKELTRMLTYGRIIPQQWMEHAVGQPISIDPLLRKTSIALEKLAK</sequence>
<reference evidence="1 2" key="1">
    <citation type="submission" date="2019-03" db="EMBL/GenBank/DDBJ databases">
        <title>Porphyromonas levii Isolated from the Uterus of Dairy Cows.</title>
        <authorList>
            <person name="Francis A.M."/>
        </authorList>
    </citation>
    <scope>NUCLEOTIDE SEQUENCE [LARGE SCALE GENOMIC DNA]</scope>
    <source>
        <strain evidence="1 2">AF5678</strain>
    </source>
</reference>
<evidence type="ECO:0008006" key="3">
    <source>
        <dbReference type="Google" id="ProtNLM"/>
    </source>
</evidence>
<dbReference type="Proteomes" id="UP000297225">
    <property type="component" value="Unassembled WGS sequence"/>
</dbReference>
<evidence type="ECO:0000313" key="1">
    <source>
        <dbReference type="EMBL" id="TFH94194.1"/>
    </source>
</evidence>
<name>A0A4Y8WN65_9PORP</name>